<dbReference type="Gene3D" id="3.40.50.10490">
    <property type="entry name" value="Glucose-6-phosphate isomerase like protein, domain 1"/>
    <property type="match status" value="1"/>
</dbReference>
<evidence type="ECO:0000259" key="4">
    <source>
        <dbReference type="PROSITE" id="PS51071"/>
    </source>
</evidence>
<dbReference type="InterPro" id="IPR035472">
    <property type="entry name" value="RpiR-like_SIS"/>
</dbReference>
<dbReference type="AlphaFoldDB" id="A0A345DRD8"/>
<gene>
    <name evidence="6" type="ORF">SDAV_001833</name>
</gene>
<dbReference type="InterPro" id="IPR000281">
    <property type="entry name" value="HTH_RpiR"/>
</dbReference>
<evidence type="ECO:0000313" key="7">
    <source>
        <dbReference type="Proteomes" id="UP000253689"/>
    </source>
</evidence>
<keyword evidence="1" id="KW-0805">Transcription regulation</keyword>
<feature type="domain" description="SIS" evidence="5">
    <location>
        <begin position="113"/>
        <end position="258"/>
    </location>
</feature>
<dbReference type="Gene3D" id="1.10.10.10">
    <property type="entry name" value="Winged helix-like DNA-binding domain superfamily/Winged helix DNA-binding domain"/>
    <property type="match status" value="1"/>
</dbReference>
<evidence type="ECO:0000313" key="6">
    <source>
        <dbReference type="EMBL" id="AXF96779.1"/>
    </source>
</evidence>
<evidence type="ECO:0000256" key="2">
    <source>
        <dbReference type="ARBA" id="ARBA00023125"/>
    </source>
</evidence>
<dbReference type="GO" id="GO:0003700">
    <property type="term" value="F:DNA-binding transcription factor activity"/>
    <property type="evidence" value="ECO:0007669"/>
    <property type="project" value="InterPro"/>
</dbReference>
<dbReference type="PANTHER" id="PTHR30514">
    <property type="entry name" value="GLUCOKINASE"/>
    <property type="match status" value="1"/>
</dbReference>
<dbReference type="PROSITE" id="PS51464">
    <property type="entry name" value="SIS"/>
    <property type="match status" value="1"/>
</dbReference>
<dbReference type="GO" id="GO:0003677">
    <property type="term" value="F:DNA binding"/>
    <property type="evidence" value="ECO:0007669"/>
    <property type="project" value="UniProtKB-KW"/>
</dbReference>
<dbReference type="InterPro" id="IPR009057">
    <property type="entry name" value="Homeodomain-like_sf"/>
</dbReference>
<sequence length="283" mass="32467">MLSVLTYDKNTLTDTELSVIEQIIQNPVLFTSKTITELAKAYYVSESTITRMAKHLGFKNIKELQMHIYERLNFLNKNYETNETMNLKDIANNMRVYYSYSIHETIDNIDLEVLDRLINDIVIKKRIFAFGIGASFLACRVLHSNLNMIGYNCYTTENIHSLMVTLSNAEPDDLIIIFSKSGKTNEVVNIINLANKLNIDVALVTNNPNIDKLYKIKHKILFEVHTKENERFPALSSKIVQILISDIIFQSLLKIHPNLENKINATNAITEEYNQSANKNKCS</sequence>
<dbReference type="InterPro" id="IPR047640">
    <property type="entry name" value="RpiR-like"/>
</dbReference>
<proteinExistence type="predicted"/>
<dbReference type="KEGG" id="sphh:SDAV_001833"/>
<dbReference type="SUPFAM" id="SSF46689">
    <property type="entry name" value="Homeodomain-like"/>
    <property type="match status" value="1"/>
</dbReference>
<evidence type="ECO:0000256" key="3">
    <source>
        <dbReference type="ARBA" id="ARBA00023163"/>
    </source>
</evidence>
<dbReference type="GO" id="GO:1901135">
    <property type="term" value="P:carbohydrate derivative metabolic process"/>
    <property type="evidence" value="ECO:0007669"/>
    <property type="project" value="InterPro"/>
</dbReference>
<evidence type="ECO:0000256" key="1">
    <source>
        <dbReference type="ARBA" id="ARBA00023015"/>
    </source>
</evidence>
<dbReference type="Pfam" id="PF01380">
    <property type="entry name" value="SIS"/>
    <property type="match status" value="1"/>
</dbReference>
<keyword evidence="2" id="KW-0238">DNA-binding</keyword>
<dbReference type="InterPro" id="IPR036388">
    <property type="entry name" value="WH-like_DNA-bd_sf"/>
</dbReference>
<protein>
    <submittedName>
        <fullName evidence="6">RpiR family transcriptional regulator</fullName>
    </submittedName>
</protein>
<name>A0A345DRD8_9MOLU</name>
<dbReference type="CDD" id="cd05013">
    <property type="entry name" value="SIS_RpiR"/>
    <property type="match status" value="1"/>
</dbReference>
<dbReference type="PANTHER" id="PTHR30514:SF21">
    <property type="entry name" value="RPIR-FAMILY TRANSCRIPTIONAL REGULATOR"/>
    <property type="match status" value="1"/>
</dbReference>
<accession>A0A345DRD8</accession>
<dbReference type="RefSeq" id="WP_114565321.1">
    <property type="nucleotide sequence ID" value="NZ_CP031088.1"/>
</dbReference>
<dbReference type="InterPro" id="IPR046348">
    <property type="entry name" value="SIS_dom_sf"/>
</dbReference>
<keyword evidence="7" id="KW-1185">Reference proteome</keyword>
<dbReference type="Pfam" id="PF01418">
    <property type="entry name" value="HTH_6"/>
    <property type="match status" value="1"/>
</dbReference>
<dbReference type="EMBL" id="CP031088">
    <property type="protein sequence ID" value="AXF96779.1"/>
    <property type="molecule type" value="Genomic_DNA"/>
</dbReference>
<dbReference type="GO" id="GO:0097367">
    <property type="term" value="F:carbohydrate derivative binding"/>
    <property type="evidence" value="ECO:0007669"/>
    <property type="project" value="InterPro"/>
</dbReference>
<keyword evidence="3" id="KW-0804">Transcription</keyword>
<dbReference type="InterPro" id="IPR001347">
    <property type="entry name" value="SIS_dom"/>
</dbReference>
<organism evidence="6 7">
    <name type="scientific">Spiroplasma phoeniceum P40</name>
    <dbReference type="NCBI Taxonomy" id="1276259"/>
    <lineage>
        <taxon>Bacteria</taxon>
        <taxon>Bacillati</taxon>
        <taxon>Mycoplasmatota</taxon>
        <taxon>Mollicutes</taxon>
        <taxon>Entomoplasmatales</taxon>
        <taxon>Spiroplasmataceae</taxon>
        <taxon>Spiroplasma</taxon>
    </lineage>
</organism>
<dbReference type="SUPFAM" id="SSF53697">
    <property type="entry name" value="SIS domain"/>
    <property type="match status" value="1"/>
</dbReference>
<dbReference type="Proteomes" id="UP000253689">
    <property type="component" value="Chromosome"/>
</dbReference>
<reference evidence="7" key="1">
    <citation type="submission" date="2018-07" db="EMBL/GenBank/DDBJ databases">
        <title>Complete Genome Sequence of Spiroplasma phoeniceum.</title>
        <authorList>
            <person name="Davis R.E."/>
            <person name="Shao J.Y."/>
            <person name="Zhao Y."/>
            <person name="Silver A."/>
            <person name="Stump z."/>
            <person name="Gasparich G."/>
        </authorList>
    </citation>
    <scope>NUCLEOTIDE SEQUENCE [LARGE SCALE GENOMIC DNA]</scope>
    <source>
        <strain evidence="7">P40</strain>
    </source>
</reference>
<dbReference type="PROSITE" id="PS51071">
    <property type="entry name" value="HTH_RPIR"/>
    <property type="match status" value="1"/>
</dbReference>
<evidence type="ECO:0000259" key="5">
    <source>
        <dbReference type="PROSITE" id="PS51464"/>
    </source>
</evidence>
<feature type="domain" description="HTH rpiR-type" evidence="4">
    <location>
        <begin position="1"/>
        <end position="75"/>
    </location>
</feature>